<reference evidence="2 3" key="1">
    <citation type="submission" date="2019-03" db="EMBL/GenBank/DDBJ databases">
        <title>Ramlibacter rhizophilus CCTCC AB2015357, whole genome shotgun sequence.</title>
        <authorList>
            <person name="Zhang X."/>
            <person name="Feng G."/>
            <person name="Zhu H."/>
        </authorList>
    </citation>
    <scope>NUCLEOTIDE SEQUENCE [LARGE SCALE GENOMIC DNA]</scope>
    <source>
        <strain evidence="2 3">CCTCC AB2015357</strain>
    </source>
</reference>
<comment type="caution">
    <text evidence="2">The sequence shown here is derived from an EMBL/GenBank/DDBJ whole genome shotgun (WGS) entry which is preliminary data.</text>
</comment>
<evidence type="ECO:0000259" key="1">
    <source>
        <dbReference type="Pfam" id="PF13538"/>
    </source>
</evidence>
<accession>A0A4Z0BGI1</accession>
<evidence type="ECO:0000313" key="2">
    <source>
        <dbReference type="EMBL" id="TFY97563.1"/>
    </source>
</evidence>
<dbReference type="InterPro" id="IPR027785">
    <property type="entry name" value="UvrD-like_helicase_C"/>
</dbReference>
<protein>
    <recommendedName>
        <fullName evidence="1">UvrD-like helicase C-terminal domain-containing protein</fullName>
    </recommendedName>
</protein>
<dbReference type="InterPro" id="IPR027417">
    <property type="entry name" value="P-loop_NTPase"/>
</dbReference>
<keyword evidence="3" id="KW-1185">Reference proteome</keyword>
<sequence length="97" mass="10435">MSLNRPNLDACYQQDGRHVADWLEQEPGRAGAVVLDTVQRFKGLESPVVILWGIDGVAAQGRQELLYVGMSRAKSILLVVGSAVTCALVGETSAKPR</sequence>
<organism evidence="2 3">
    <name type="scientific">Ramlibacter rhizophilus</name>
    <dbReference type="NCBI Taxonomy" id="1781167"/>
    <lineage>
        <taxon>Bacteria</taxon>
        <taxon>Pseudomonadati</taxon>
        <taxon>Pseudomonadota</taxon>
        <taxon>Betaproteobacteria</taxon>
        <taxon>Burkholderiales</taxon>
        <taxon>Comamonadaceae</taxon>
        <taxon>Ramlibacter</taxon>
    </lineage>
</organism>
<dbReference type="Gene3D" id="3.40.50.300">
    <property type="entry name" value="P-loop containing nucleotide triphosphate hydrolases"/>
    <property type="match status" value="1"/>
</dbReference>
<dbReference type="Proteomes" id="UP000297564">
    <property type="component" value="Unassembled WGS sequence"/>
</dbReference>
<feature type="domain" description="UvrD-like helicase C-terminal" evidence="1">
    <location>
        <begin position="33"/>
        <end position="80"/>
    </location>
</feature>
<dbReference type="AlphaFoldDB" id="A0A4Z0BGI1"/>
<dbReference type="Pfam" id="PF13538">
    <property type="entry name" value="UvrD_C_2"/>
    <property type="match status" value="1"/>
</dbReference>
<gene>
    <name evidence="2" type="ORF">EZ242_18515</name>
</gene>
<dbReference type="SUPFAM" id="SSF52540">
    <property type="entry name" value="P-loop containing nucleoside triphosphate hydrolases"/>
    <property type="match status" value="1"/>
</dbReference>
<proteinExistence type="predicted"/>
<dbReference type="EMBL" id="SMLL01000007">
    <property type="protein sequence ID" value="TFY97563.1"/>
    <property type="molecule type" value="Genomic_DNA"/>
</dbReference>
<name>A0A4Z0BGI1_9BURK</name>
<dbReference type="OrthoDB" id="393237at2"/>
<evidence type="ECO:0000313" key="3">
    <source>
        <dbReference type="Proteomes" id="UP000297564"/>
    </source>
</evidence>